<evidence type="ECO:0000313" key="3">
    <source>
        <dbReference type="Proteomes" id="UP001374535"/>
    </source>
</evidence>
<proteinExistence type="predicted"/>
<dbReference type="InterPro" id="IPR051320">
    <property type="entry name" value="Viral_Replic_Matur_Polypro"/>
</dbReference>
<dbReference type="Pfam" id="PF17919">
    <property type="entry name" value="RT_RNaseH_2"/>
    <property type="match status" value="1"/>
</dbReference>
<dbReference type="EMBL" id="CP144700">
    <property type="protein sequence ID" value="WVZ22855.1"/>
    <property type="molecule type" value="Genomic_DNA"/>
</dbReference>
<feature type="domain" description="Reverse transcriptase/retrotransposon-derived protein RNase H-like" evidence="1">
    <location>
        <begin position="11"/>
        <end position="71"/>
    </location>
</feature>
<dbReference type="SUPFAM" id="SSF56672">
    <property type="entry name" value="DNA/RNA polymerases"/>
    <property type="match status" value="1"/>
</dbReference>
<gene>
    <name evidence="2" type="ORF">V8G54_001399</name>
</gene>
<reference evidence="2 3" key="1">
    <citation type="journal article" date="2023" name="Life. Sci Alliance">
        <title>Evolutionary insights into 3D genome organization and epigenetic landscape of Vigna mungo.</title>
        <authorList>
            <person name="Junaid A."/>
            <person name="Singh B."/>
            <person name="Bhatia S."/>
        </authorList>
    </citation>
    <scope>NUCLEOTIDE SEQUENCE [LARGE SCALE GENOMIC DNA]</scope>
    <source>
        <strain evidence="2">Urdbean</strain>
    </source>
</reference>
<evidence type="ECO:0000313" key="2">
    <source>
        <dbReference type="EMBL" id="WVZ22855.1"/>
    </source>
</evidence>
<accession>A0AAQ3P858</accession>
<dbReference type="Proteomes" id="UP001374535">
    <property type="component" value="Chromosome 1"/>
</dbReference>
<sequence>MGFNGIWKLRRLFEILKEAVSRLPNLAIPDFSQPFVVETDASSKGLGAILLQEGRLLAFWSQALSDCSKQIDIDLEEKTLWLMLCPELLISAASVLKPQEREDWEDEMRKVVKLSGIMIGLLVDPNAYPHYEIRKGRLYYHGKLVLPNNSSQIPIII</sequence>
<dbReference type="AlphaFoldDB" id="A0AAQ3P858"/>
<organism evidence="2 3">
    <name type="scientific">Vigna mungo</name>
    <name type="common">Black gram</name>
    <name type="synonym">Phaseolus mungo</name>
    <dbReference type="NCBI Taxonomy" id="3915"/>
    <lineage>
        <taxon>Eukaryota</taxon>
        <taxon>Viridiplantae</taxon>
        <taxon>Streptophyta</taxon>
        <taxon>Embryophyta</taxon>
        <taxon>Tracheophyta</taxon>
        <taxon>Spermatophyta</taxon>
        <taxon>Magnoliopsida</taxon>
        <taxon>eudicotyledons</taxon>
        <taxon>Gunneridae</taxon>
        <taxon>Pentapetalae</taxon>
        <taxon>rosids</taxon>
        <taxon>fabids</taxon>
        <taxon>Fabales</taxon>
        <taxon>Fabaceae</taxon>
        <taxon>Papilionoideae</taxon>
        <taxon>50 kb inversion clade</taxon>
        <taxon>NPAAA clade</taxon>
        <taxon>indigoferoid/millettioid clade</taxon>
        <taxon>Phaseoleae</taxon>
        <taxon>Vigna</taxon>
    </lineage>
</organism>
<name>A0AAQ3P858_VIGMU</name>
<evidence type="ECO:0000259" key="1">
    <source>
        <dbReference type="Pfam" id="PF17919"/>
    </source>
</evidence>
<keyword evidence="3" id="KW-1185">Reference proteome</keyword>
<dbReference type="InterPro" id="IPR041577">
    <property type="entry name" value="RT_RNaseH_2"/>
</dbReference>
<dbReference type="InterPro" id="IPR043502">
    <property type="entry name" value="DNA/RNA_pol_sf"/>
</dbReference>
<protein>
    <recommendedName>
        <fullName evidence="1">Reverse transcriptase/retrotransposon-derived protein RNase H-like domain-containing protein</fullName>
    </recommendedName>
</protein>
<dbReference type="PANTHER" id="PTHR33064:SF40">
    <property type="entry name" value="REVERSE TRANSCRIPTASE_RETROTRANSPOSON-DERIVED PROTEIN RNASE H-LIKE DOMAIN-CONTAINING PROTEIN"/>
    <property type="match status" value="1"/>
</dbReference>
<dbReference type="PANTHER" id="PTHR33064">
    <property type="entry name" value="POL PROTEIN"/>
    <property type="match status" value="1"/>
</dbReference>